<protein>
    <submittedName>
        <fullName evidence="2">Uncharacterized protein</fullName>
    </submittedName>
</protein>
<keyword evidence="3" id="KW-1185">Reference proteome</keyword>
<evidence type="ECO:0000313" key="2">
    <source>
        <dbReference type="EMBL" id="KZV14315.1"/>
    </source>
</evidence>
<name>A0A2Z7A5S1_9LAMI</name>
<reference evidence="2 3" key="1">
    <citation type="journal article" date="2015" name="Proc. Natl. Acad. Sci. U.S.A.">
        <title>The resurrection genome of Boea hygrometrica: A blueprint for survival of dehydration.</title>
        <authorList>
            <person name="Xiao L."/>
            <person name="Yang G."/>
            <person name="Zhang L."/>
            <person name="Yang X."/>
            <person name="Zhao S."/>
            <person name="Ji Z."/>
            <person name="Zhou Q."/>
            <person name="Hu M."/>
            <person name="Wang Y."/>
            <person name="Chen M."/>
            <person name="Xu Y."/>
            <person name="Jin H."/>
            <person name="Xiao X."/>
            <person name="Hu G."/>
            <person name="Bao F."/>
            <person name="Hu Y."/>
            <person name="Wan P."/>
            <person name="Li L."/>
            <person name="Deng X."/>
            <person name="Kuang T."/>
            <person name="Xiang C."/>
            <person name="Zhu J.K."/>
            <person name="Oliver M.J."/>
            <person name="He Y."/>
        </authorList>
    </citation>
    <scope>NUCLEOTIDE SEQUENCE [LARGE SCALE GENOMIC DNA]</scope>
    <source>
        <strain evidence="3">cv. XS01</strain>
    </source>
</reference>
<feature type="compositionally biased region" description="Basic and acidic residues" evidence="1">
    <location>
        <begin position="72"/>
        <end position="83"/>
    </location>
</feature>
<dbReference type="Proteomes" id="UP000250235">
    <property type="component" value="Unassembled WGS sequence"/>
</dbReference>
<sequence length="281" mass="31903">MMQYRRLAPTIFIGKPALQRLAAIDLLIRSTTGNMTPSSASLEDLTNLPRTDSPRRRDRNKSNHVNNGGGGRRVEEREEEVERGGGGLVSRQLVQYKDSAVGLVFIESAVELAMETYRVKSVVRNQAEAKLNQLKHNKPDPIDNIVYPRTRASGESSTTKHRLLHASGPHPIPPPNDPIVGFKRVKVRHLSCRVSMTFRVVRTNQYNQDLELIHAHGRAVNPRQRSIDSYMHRDLTQSRHLMTPLLVCRSGSAPRQAAEEQKFDRDAINTNNQNRHMYRHT</sequence>
<evidence type="ECO:0000256" key="1">
    <source>
        <dbReference type="SAM" id="MobiDB-lite"/>
    </source>
</evidence>
<gene>
    <name evidence="2" type="ORF">F511_19458</name>
</gene>
<dbReference type="AlphaFoldDB" id="A0A2Z7A5S1"/>
<evidence type="ECO:0000313" key="3">
    <source>
        <dbReference type="Proteomes" id="UP000250235"/>
    </source>
</evidence>
<proteinExistence type="predicted"/>
<dbReference type="EMBL" id="KV020933">
    <property type="protein sequence ID" value="KZV14315.1"/>
    <property type="molecule type" value="Genomic_DNA"/>
</dbReference>
<organism evidence="2 3">
    <name type="scientific">Dorcoceras hygrometricum</name>
    <dbReference type="NCBI Taxonomy" id="472368"/>
    <lineage>
        <taxon>Eukaryota</taxon>
        <taxon>Viridiplantae</taxon>
        <taxon>Streptophyta</taxon>
        <taxon>Embryophyta</taxon>
        <taxon>Tracheophyta</taxon>
        <taxon>Spermatophyta</taxon>
        <taxon>Magnoliopsida</taxon>
        <taxon>eudicotyledons</taxon>
        <taxon>Gunneridae</taxon>
        <taxon>Pentapetalae</taxon>
        <taxon>asterids</taxon>
        <taxon>lamiids</taxon>
        <taxon>Lamiales</taxon>
        <taxon>Gesneriaceae</taxon>
        <taxon>Didymocarpoideae</taxon>
        <taxon>Trichosporeae</taxon>
        <taxon>Loxocarpinae</taxon>
        <taxon>Dorcoceras</taxon>
    </lineage>
</organism>
<feature type="region of interest" description="Disordered" evidence="1">
    <location>
        <begin position="35"/>
        <end position="86"/>
    </location>
</feature>
<accession>A0A2Z7A5S1</accession>